<dbReference type="Pfam" id="PF00392">
    <property type="entry name" value="GntR"/>
    <property type="match status" value="1"/>
</dbReference>
<comment type="similarity">
    <text evidence="1">In the C-terminal section; belongs to the class-I pyridoxal-phosphate-dependent aminotransferase family.</text>
</comment>
<keyword evidence="2" id="KW-0663">Pyridoxal phosphate</keyword>
<dbReference type="InterPro" id="IPR051446">
    <property type="entry name" value="HTH_trans_reg/aminotransferase"/>
</dbReference>
<evidence type="ECO:0000313" key="7">
    <source>
        <dbReference type="Proteomes" id="UP000478463"/>
    </source>
</evidence>
<keyword evidence="5" id="KW-0804">Transcription</keyword>
<dbReference type="InterPro" id="IPR004839">
    <property type="entry name" value="Aminotransferase_I/II_large"/>
</dbReference>
<accession>A0A6L7IV81</accession>
<dbReference type="PANTHER" id="PTHR46577:SF1">
    <property type="entry name" value="HTH-TYPE TRANSCRIPTIONAL REGULATORY PROTEIN GABR"/>
    <property type="match status" value="1"/>
</dbReference>
<dbReference type="SUPFAM" id="SSF46785">
    <property type="entry name" value="Winged helix' DNA-binding domain"/>
    <property type="match status" value="1"/>
</dbReference>
<dbReference type="InterPro" id="IPR036388">
    <property type="entry name" value="WH-like_DNA-bd_sf"/>
</dbReference>
<evidence type="ECO:0000256" key="2">
    <source>
        <dbReference type="ARBA" id="ARBA00022898"/>
    </source>
</evidence>
<dbReference type="EMBL" id="CP063310">
    <property type="protein sequence ID" value="QOS69458.1"/>
    <property type="molecule type" value="Genomic_DNA"/>
</dbReference>
<evidence type="ECO:0000256" key="4">
    <source>
        <dbReference type="ARBA" id="ARBA00023125"/>
    </source>
</evidence>
<dbReference type="Gene3D" id="3.40.640.10">
    <property type="entry name" value="Type I PLP-dependent aspartate aminotransferase-like (Major domain)"/>
    <property type="match status" value="1"/>
</dbReference>
<keyword evidence="6" id="KW-0808">Transferase</keyword>
<dbReference type="InterPro" id="IPR000524">
    <property type="entry name" value="Tscrpt_reg_HTH_GntR"/>
</dbReference>
<reference evidence="6 7" key="1">
    <citation type="submission" date="2020-10" db="EMBL/GenBank/DDBJ databases">
        <title>Eggerthella sp. nov., isolated from human feces.</title>
        <authorList>
            <person name="Yajun G."/>
        </authorList>
    </citation>
    <scope>NUCLEOTIDE SEQUENCE [LARGE SCALE GENOMIC DNA]</scope>
    <source>
        <strain evidence="6 7">HF-1101</strain>
    </source>
</reference>
<dbReference type="GO" id="GO:0003700">
    <property type="term" value="F:DNA-binding transcription factor activity"/>
    <property type="evidence" value="ECO:0007669"/>
    <property type="project" value="InterPro"/>
</dbReference>
<dbReference type="Gene3D" id="1.10.10.10">
    <property type="entry name" value="Winged helix-like DNA-binding domain superfamily/Winged helix DNA-binding domain"/>
    <property type="match status" value="1"/>
</dbReference>
<dbReference type="KEGG" id="egd:GS424_006335"/>
<dbReference type="RefSeq" id="WP_160943229.1">
    <property type="nucleotide sequence ID" value="NZ_CP063310.1"/>
</dbReference>
<name>A0A6L7IV81_9ACTN</name>
<dbReference type="InterPro" id="IPR015424">
    <property type="entry name" value="PyrdxlP-dep_Trfase"/>
</dbReference>
<keyword evidence="3" id="KW-0805">Transcription regulation</keyword>
<evidence type="ECO:0000256" key="5">
    <source>
        <dbReference type="ARBA" id="ARBA00023163"/>
    </source>
</evidence>
<proteinExistence type="inferred from homology"/>
<keyword evidence="4" id="KW-0238">DNA-binding</keyword>
<evidence type="ECO:0000313" key="6">
    <source>
        <dbReference type="EMBL" id="QOS69458.1"/>
    </source>
</evidence>
<keyword evidence="6" id="KW-0032">Aminotransferase</keyword>
<dbReference type="InterPro" id="IPR036390">
    <property type="entry name" value="WH_DNA-bd_sf"/>
</dbReference>
<dbReference type="SMART" id="SM00345">
    <property type="entry name" value="HTH_GNTR"/>
    <property type="match status" value="1"/>
</dbReference>
<evidence type="ECO:0000256" key="1">
    <source>
        <dbReference type="ARBA" id="ARBA00005384"/>
    </source>
</evidence>
<dbReference type="PRINTS" id="PR00035">
    <property type="entry name" value="HTHGNTR"/>
</dbReference>
<dbReference type="InterPro" id="IPR015421">
    <property type="entry name" value="PyrdxlP-dep_Trfase_major"/>
</dbReference>
<protein>
    <submittedName>
        <fullName evidence="6">PLP-dependent aminotransferase family protein</fullName>
    </submittedName>
</protein>
<dbReference type="SUPFAM" id="SSF53383">
    <property type="entry name" value="PLP-dependent transferases"/>
    <property type="match status" value="1"/>
</dbReference>
<dbReference type="AlphaFoldDB" id="A0A6L7IV81"/>
<organism evidence="6 7">
    <name type="scientific">Eggerthella guodeyinii</name>
    <dbReference type="NCBI Taxonomy" id="2690837"/>
    <lineage>
        <taxon>Bacteria</taxon>
        <taxon>Bacillati</taxon>
        <taxon>Actinomycetota</taxon>
        <taxon>Coriobacteriia</taxon>
        <taxon>Eggerthellales</taxon>
        <taxon>Eggerthellaceae</taxon>
        <taxon>Eggerthella</taxon>
    </lineage>
</organism>
<dbReference type="Proteomes" id="UP000478463">
    <property type="component" value="Chromosome"/>
</dbReference>
<dbReference type="Pfam" id="PF00155">
    <property type="entry name" value="Aminotran_1_2"/>
    <property type="match status" value="1"/>
</dbReference>
<dbReference type="CDD" id="cd00609">
    <property type="entry name" value="AAT_like"/>
    <property type="match status" value="1"/>
</dbReference>
<gene>
    <name evidence="6" type="ORF">GS424_006335</name>
</gene>
<dbReference type="GO" id="GO:0030170">
    <property type="term" value="F:pyridoxal phosphate binding"/>
    <property type="evidence" value="ECO:0007669"/>
    <property type="project" value="InterPro"/>
</dbReference>
<dbReference type="GO" id="GO:0008483">
    <property type="term" value="F:transaminase activity"/>
    <property type="evidence" value="ECO:0007669"/>
    <property type="project" value="UniProtKB-KW"/>
</dbReference>
<dbReference type="GO" id="GO:0003677">
    <property type="term" value="F:DNA binding"/>
    <property type="evidence" value="ECO:0007669"/>
    <property type="project" value="UniProtKB-KW"/>
</dbReference>
<sequence>MALTNGPSKKTLSDQTYDFLRERILNDVYPAKRKLPSVRETAETLCVSRNTVERAYQQLLAEGYVRSKEKSGYYVEDFDKDAVPPAGKAFVPREGQPAEDVGQPYVDPGTPYDFCYANPAPASFPVDVWRKLANAVLYSPEAQLVNTYCNPFGDYDLRCELARYLFDSRSVACRPEQVVVQSGIADGFDRLLKLFSPRDDRIAFEDPCLSVARAAIVGNRFETAPLSVASPQRFFDDLERSSAKLVYVTPSHQFPTGFTMPLASRIKLLEWAAANDAYIVEDDYDSEFRYKTKAVPSLHALDGDGRVIYTSSFSKTLSPNLRVSYWVLPPELMERYRERMAVFPCPASWLNQRVLYHFLAQGHWERHLRRYLTLNKRKRAALLDACDAAFKGALQLSGTNAGLHVWAKLEGCTSSRELIDAAAAAGVVVYPVDCFYCDAARSEPGAFILGHSKIEEEDIRPGIERLRDAWFR</sequence>
<dbReference type="CDD" id="cd07377">
    <property type="entry name" value="WHTH_GntR"/>
    <property type="match status" value="1"/>
</dbReference>
<evidence type="ECO:0000256" key="3">
    <source>
        <dbReference type="ARBA" id="ARBA00023015"/>
    </source>
</evidence>
<dbReference type="PROSITE" id="PS50949">
    <property type="entry name" value="HTH_GNTR"/>
    <property type="match status" value="1"/>
</dbReference>
<dbReference type="PANTHER" id="PTHR46577">
    <property type="entry name" value="HTH-TYPE TRANSCRIPTIONAL REGULATORY PROTEIN GABR"/>
    <property type="match status" value="1"/>
</dbReference>